<keyword evidence="2" id="KW-1185">Reference proteome</keyword>
<evidence type="ECO:0000313" key="2">
    <source>
        <dbReference type="Proteomes" id="UP000235584"/>
    </source>
</evidence>
<dbReference type="Gene3D" id="1.20.1270.360">
    <property type="match status" value="1"/>
</dbReference>
<gene>
    <name evidence="1" type="ORF">C0V70_04710</name>
</gene>
<accession>A0A2K9NXC8</accession>
<dbReference type="InterPro" id="IPR044543">
    <property type="entry name" value="YHJQ-like"/>
</dbReference>
<dbReference type="AlphaFoldDB" id="A0A2K9NXC8"/>
<dbReference type="OrthoDB" id="5396211at2"/>
<dbReference type="InterPro" id="IPR005560">
    <property type="entry name" value="Csp_YhjQ"/>
</dbReference>
<sequence length="105" mass="11742">MKECIDNCLNCFRVCEEAVSRAIESSNINTEHVKLLQACATICMTSAEFMMIESNYHYDTCGLCAKICRACAKDCENGSEAWMQECYEACTKCAYSCEGMSKMGH</sequence>
<dbReference type="CDD" id="cd08026">
    <property type="entry name" value="DUF326"/>
    <property type="match status" value="1"/>
</dbReference>
<dbReference type="Pfam" id="PF03860">
    <property type="entry name" value="Csp"/>
    <property type="match status" value="1"/>
</dbReference>
<organism evidence="1 2">
    <name type="scientific">Bacteriovorax stolpii</name>
    <name type="common">Bdellovibrio stolpii</name>
    <dbReference type="NCBI Taxonomy" id="960"/>
    <lineage>
        <taxon>Bacteria</taxon>
        <taxon>Pseudomonadati</taxon>
        <taxon>Bdellovibrionota</taxon>
        <taxon>Bacteriovoracia</taxon>
        <taxon>Bacteriovoracales</taxon>
        <taxon>Bacteriovoracaceae</taxon>
        <taxon>Bacteriovorax</taxon>
    </lineage>
</organism>
<proteinExistence type="predicted"/>
<dbReference type="PANTHER" id="PTHR37310:SF1">
    <property type="entry name" value="CYTOPLASMIC PROTEIN"/>
    <property type="match status" value="1"/>
</dbReference>
<reference evidence="1 2" key="1">
    <citation type="submission" date="2018-01" db="EMBL/GenBank/DDBJ databases">
        <title>Complete genome sequence of Bacteriovorax stolpii DSM12778.</title>
        <authorList>
            <person name="Tang B."/>
            <person name="Chang J."/>
        </authorList>
    </citation>
    <scope>NUCLEOTIDE SEQUENCE [LARGE SCALE GENOMIC DNA]</scope>
    <source>
        <strain evidence="1 2">DSM 12778</strain>
    </source>
</reference>
<evidence type="ECO:0000313" key="1">
    <source>
        <dbReference type="EMBL" id="AUO00162.1"/>
    </source>
</evidence>
<dbReference type="EMBL" id="CP025704">
    <property type="protein sequence ID" value="AUO00162.1"/>
    <property type="molecule type" value="Genomic_DNA"/>
</dbReference>
<dbReference type="Proteomes" id="UP000235584">
    <property type="component" value="Chromosome"/>
</dbReference>
<dbReference type="PANTHER" id="PTHR37310">
    <property type="entry name" value="CYTOPLASMIC PROTEIN-RELATED"/>
    <property type="match status" value="1"/>
</dbReference>
<protein>
    <submittedName>
        <fullName evidence="1">Ferredoxin</fullName>
    </submittedName>
</protein>
<dbReference type="KEGG" id="bsto:C0V70_04710"/>
<name>A0A2K9NXC8_BACTC</name>